<evidence type="ECO:0000313" key="2">
    <source>
        <dbReference type="EMBL" id="RKO91114.1"/>
    </source>
</evidence>
<dbReference type="AlphaFoldDB" id="A0A4P9WES8"/>
<dbReference type="Proteomes" id="UP000269721">
    <property type="component" value="Unassembled WGS sequence"/>
</dbReference>
<organism evidence="2 3">
    <name type="scientific">Blyttiomyces helicus</name>
    <dbReference type="NCBI Taxonomy" id="388810"/>
    <lineage>
        <taxon>Eukaryota</taxon>
        <taxon>Fungi</taxon>
        <taxon>Fungi incertae sedis</taxon>
        <taxon>Chytridiomycota</taxon>
        <taxon>Chytridiomycota incertae sedis</taxon>
        <taxon>Chytridiomycetes</taxon>
        <taxon>Chytridiomycetes incertae sedis</taxon>
        <taxon>Blyttiomyces</taxon>
    </lineage>
</organism>
<dbReference type="SUPFAM" id="SSF56112">
    <property type="entry name" value="Protein kinase-like (PK-like)"/>
    <property type="match status" value="1"/>
</dbReference>
<protein>
    <recommendedName>
        <fullName evidence="4">Protein kinase domain-containing protein</fullName>
    </recommendedName>
</protein>
<evidence type="ECO:0000313" key="3">
    <source>
        <dbReference type="Proteomes" id="UP000269721"/>
    </source>
</evidence>
<keyword evidence="3" id="KW-1185">Reference proteome</keyword>
<dbReference type="OrthoDB" id="10262892at2759"/>
<feature type="region of interest" description="Disordered" evidence="1">
    <location>
        <begin position="1"/>
        <end position="29"/>
    </location>
</feature>
<evidence type="ECO:0000256" key="1">
    <source>
        <dbReference type="SAM" id="MobiDB-lite"/>
    </source>
</evidence>
<dbReference type="InterPro" id="IPR011009">
    <property type="entry name" value="Kinase-like_dom_sf"/>
</dbReference>
<proteinExistence type="predicted"/>
<gene>
    <name evidence="2" type="ORF">BDK51DRAFT_37348</name>
</gene>
<sequence length="283" mass="30881">MYSPTLPHSKPTSEAGTKTEHSEARGVTGGNCAAMALRSFIKKNNLPKGEARKRLDLQPEGSSPLQEYLQQVVCLDGEQGRATARNPHLQASDRSASPERRELLQVERWIVVSPDEPSPLPKLVISESAPHHRSPSPLMQTPRIPPLTSAPAPSAEEVGRARPARSSCREYRVVAIKQMDLAHRPRKELNVKEILVMKGSQHPHIVNYLDSFLVGSLRSSCSPILSSINTMAYVGADCCDLLGGAWVGGALGVQGDSRKPGRSESTLNSWLTLSSQYLPVYHL</sequence>
<dbReference type="Gene3D" id="3.30.200.20">
    <property type="entry name" value="Phosphorylase Kinase, domain 1"/>
    <property type="match status" value="1"/>
</dbReference>
<reference evidence="3" key="1">
    <citation type="journal article" date="2018" name="Nat. Microbiol.">
        <title>Leveraging single-cell genomics to expand the fungal tree of life.</title>
        <authorList>
            <person name="Ahrendt S.R."/>
            <person name="Quandt C.A."/>
            <person name="Ciobanu D."/>
            <person name="Clum A."/>
            <person name="Salamov A."/>
            <person name="Andreopoulos B."/>
            <person name="Cheng J.F."/>
            <person name="Woyke T."/>
            <person name="Pelin A."/>
            <person name="Henrissat B."/>
            <person name="Reynolds N.K."/>
            <person name="Benny G.L."/>
            <person name="Smith M.E."/>
            <person name="James T.Y."/>
            <person name="Grigoriev I.V."/>
        </authorList>
    </citation>
    <scope>NUCLEOTIDE SEQUENCE [LARGE SCALE GENOMIC DNA]</scope>
</reference>
<dbReference type="EMBL" id="KZ995224">
    <property type="protein sequence ID" value="RKO91114.1"/>
    <property type="molecule type" value="Genomic_DNA"/>
</dbReference>
<evidence type="ECO:0008006" key="4">
    <source>
        <dbReference type="Google" id="ProtNLM"/>
    </source>
</evidence>
<name>A0A4P9WES8_9FUNG</name>
<accession>A0A4P9WES8</accession>